<evidence type="ECO:0000313" key="8">
    <source>
        <dbReference type="Proteomes" id="UP000828390"/>
    </source>
</evidence>
<keyword evidence="4 5" id="KW-0472">Membrane</keyword>
<evidence type="ECO:0000313" key="7">
    <source>
        <dbReference type="EMBL" id="KAH3784825.1"/>
    </source>
</evidence>
<sequence length="463" mass="51541">MSFNNKEIDASRDERRALLSVQAPEDSEAEVEIIVGEKKRGSSWYASALMVVNAALGAGLLNFPEAYHQAGGVLVAILIQALFLVFVVAAHMILAYCSDLKGAVTYQDVVYSVCGRNAQRASAVFLALYCFGTCITFLIIIGDQWELFFIFVAKSFYCNHEHIYRPVTILVTSIIIILPMSFPKRIDFLKYASVVGVIGILYVVLLVTIKYFTPHDPPGSIKTSPDHWMDVFKVVPTICFAYQCHVSVIPIYSCMEPRNLKQFSKTISVAMLICVITYTGTAAFGYFTFGDQITSDILLSYDPDASVVIAVVLITIKTYTTYPILLFCGRAAFDCLWTDLRRLSPETIISTEKSRRITVTLVWFTATLALAVFIPNIGVVIRILGAFAAIFIFFFPGLCLLVTVLLVVDQESWNRRRKFLVGFSFAFITLGMFIFGLTLAQTIQNLTSSNVTADKSRYTCQGD</sequence>
<evidence type="ECO:0000256" key="2">
    <source>
        <dbReference type="ARBA" id="ARBA00022692"/>
    </source>
</evidence>
<feature type="transmembrane region" description="Helical" evidence="5">
    <location>
        <begin position="383"/>
        <end position="407"/>
    </location>
</feature>
<evidence type="ECO:0000256" key="3">
    <source>
        <dbReference type="ARBA" id="ARBA00022989"/>
    </source>
</evidence>
<feature type="domain" description="Amino acid transporter transmembrane" evidence="6">
    <location>
        <begin position="41"/>
        <end position="443"/>
    </location>
</feature>
<dbReference type="PANTHER" id="PTHR22950:SF652">
    <property type="entry name" value="TRANSMEMBRANE AMINO ACID TRANSPORTER FAMILY PROTEIN"/>
    <property type="match status" value="1"/>
</dbReference>
<reference evidence="7" key="1">
    <citation type="journal article" date="2019" name="bioRxiv">
        <title>The Genome of the Zebra Mussel, Dreissena polymorpha: A Resource for Invasive Species Research.</title>
        <authorList>
            <person name="McCartney M.A."/>
            <person name="Auch B."/>
            <person name="Kono T."/>
            <person name="Mallez S."/>
            <person name="Zhang Y."/>
            <person name="Obille A."/>
            <person name="Becker A."/>
            <person name="Abrahante J.E."/>
            <person name="Garbe J."/>
            <person name="Badalamenti J.P."/>
            <person name="Herman A."/>
            <person name="Mangelson H."/>
            <person name="Liachko I."/>
            <person name="Sullivan S."/>
            <person name="Sone E.D."/>
            <person name="Koren S."/>
            <person name="Silverstein K.A.T."/>
            <person name="Beckman K.B."/>
            <person name="Gohl D.M."/>
        </authorList>
    </citation>
    <scope>NUCLEOTIDE SEQUENCE</scope>
    <source>
        <strain evidence="7">Duluth1</strain>
        <tissue evidence="7">Whole animal</tissue>
    </source>
</reference>
<feature type="transmembrane region" description="Helical" evidence="5">
    <location>
        <begin position="123"/>
        <end position="142"/>
    </location>
</feature>
<evidence type="ECO:0000259" key="6">
    <source>
        <dbReference type="Pfam" id="PF01490"/>
    </source>
</evidence>
<accession>A0A9D4ER64</accession>
<protein>
    <recommendedName>
        <fullName evidence="6">Amino acid transporter transmembrane domain-containing protein</fullName>
    </recommendedName>
</protein>
<organism evidence="7 8">
    <name type="scientific">Dreissena polymorpha</name>
    <name type="common">Zebra mussel</name>
    <name type="synonym">Mytilus polymorpha</name>
    <dbReference type="NCBI Taxonomy" id="45954"/>
    <lineage>
        <taxon>Eukaryota</taxon>
        <taxon>Metazoa</taxon>
        <taxon>Spiralia</taxon>
        <taxon>Lophotrochozoa</taxon>
        <taxon>Mollusca</taxon>
        <taxon>Bivalvia</taxon>
        <taxon>Autobranchia</taxon>
        <taxon>Heteroconchia</taxon>
        <taxon>Euheterodonta</taxon>
        <taxon>Imparidentia</taxon>
        <taxon>Neoheterodontei</taxon>
        <taxon>Myida</taxon>
        <taxon>Dreissenoidea</taxon>
        <taxon>Dreissenidae</taxon>
        <taxon>Dreissena</taxon>
    </lineage>
</organism>
<evidence type="ECO:0000256" key="1">
    <source>
        <dbReference type="ARBA" id="ARBA00004141"/>
    </source>
</evidence>
<dbReference type="AlphaFoldDB" id="A0A9D4ER64"/>
<evidence type="ECO:0000256" key="5">
    <source>
        <dbReference type="SAM" id="Phobius"/>
    </source>
</evidence>
<comment type="subcellular location">
    <subcellularLocation>
        <location evidence="1">Membrane</location>
        <topology evidence="1">Multi-pass membrane protein</topology>
    </subcellularLocation>
</comment>
<feature type="transmembrane region" description="Helical" evidence="5">
    <location>
        <begin position="44"/>
        <end position="61"/>
    </location>
</feature>
<keyword evidence="2 5" id="KW-0812">Transmembrane</keyword>
<dbReference type="GO" id="GO:0015179">
    <property type="term" value="F:L-amino acid transmembrane transporter activity"/>
    <property type="evidence" value="ECO:0007669"/>
    <property type="project" value="TreeGrafter"/>
</dbReference>
<proteinExistence type="predicted"/>
<feature type="transmembrane region" description="Helical" evidence="5">
    <location>
        <begin position="419"/>
        <end position="440"/>
    </location>
</feature>
<feature type="transmembrane region" description="Helical" evidence="5">
    <location>
        <begin position="232"/>
        <end position="255"/>
    </location>
</feature>
<dbReference type="OrthoDB" id="438545at2759"/>
<dbReference type="PANTHER" id="PTHR22950">
    <property type="entry name" value="AMINO ACID TRANSPORTER"/>
    <property type="match status" value="1"/>
</dbReference>
<feature type="transmembrane region" description="Helical" evidence="5">
    <location>
        <begin position="307"/>
        <end position="333"/>
    </location>
</feature>
<dbReference type="Pfam" id="PF01490">
    <property type="entry name" value="Aa_trans"/>
    <property type="match status" value="1"/>
</dbReference>
<feature type="transmembrane region" description="Helical" evidence="5">
    <location>
        <begin position="162"/>
        <end position="179"/>
    </location>
</feature>
<name>A0A9D4ER64_DREPO</name>
<feature type="transmembrane region" description="Helical" evidence="5">
    <location>
        <begin position="73"/>
        <end position="97"/>
    </location>
</feature>
<comment type="caution">
    <text evidence="7">The sequence shown here is derived from an EMBL/GenBank/DDBJ whole genome shotgun (WGS) entry which is preliminary data.</text>
</comment>
<dbReference type="EMBL" id="JAIWYP010000008">
    <property type="protein sequence ID" value="KAH3784825.1"/>
    <property type="molecule type" value="Genomic_DNA"/>
</dbReference>
<feature type="transmembrane region" description="Helical" evidence="5">
    <location>
        <begin position="191"/>
        <end position="212"/>
    </location>
</feature>
<gene>
    <name evidence="7" type="ORF">DPMN_162896</name>
</gene>
<dbReference type="InterPro" id="IPR013057">
    <property type="entry name" value="AA_transpt_TM"/>
</dbReference>
<feature type="transmembrane region" description="Helical" evidence="5">
    <location>
        <begin position="267"/>
        <end position="287"/>
    </location>
</feature>
<keyword evidence="3 5" id="KW-1133">Transmembrane helix</keyword>
<evidence type="ECO:0000256" key="4">
    <source>
        <dbReference type="ARBA" id="ARBA00023136"/>
    </source>
</evidence>
<dbReference type="Proteomes" id="UP000828390">
    <property type="component" value="Unassembled WGS sequence"/>
</dbReference>
<reference evidence="7" key="2">
    <citation type="submission" date="2020-11" db="EMBL/GenBank/DDBJ databases">
        <authorList>
            <person name="McCartney M.A."/>
            <person name="Auch B."/>
            <person name="Kono T."/>
            <person name="Mallez S."/>
            <person name="Becker A."/>
            <person name="Gohl D.M."/>
            <person name="Silverstein K.A.T."/>
            <person name="Koren S."/>
            <person name="Bechman K.B."/>
            <person name="Herman A."/>
            <person name="Abrahante J.E."/>
            <person name="Garbe J."/>
        </authorList>
    </citation>
    <scope>NUCLEOTIDE SEQUENCE</scope>
    <source>
        <strain evidence="7">Duluth1</strain>
        <tissue evidence="7">Whole animal</tissue>
    </source>
</reference>
<feature type="transmembrane region" description="Helical" evidence="5">
    <location>
        <begin position="357"/>
        <end position="377"/>
    </location>
</feature>
<dbReference type="GO" id="GO:0016020">
    <property type="term" value="C:membrane"/>
    <property type="evidence" value="ECO:0007669"/>
    <property type="project" value="UniProtKB-SubCell"/>
</dbReference>
<keyword evidence="8" id="KW-1185">Reference proteome</keyword>